<feature type="coiled-coil region" evidence="8">
    <location>
        <begin position="120"/>
        <end position="154"/>
    </location>
</feature>
<evidence type="ECO:0000256" key="8">
    <source>
        <dbReference type="SAM" id="Coils"/>
    </source>
</evidence>
<evidence type="ECO:0000256" key="7">
    <source>
        <dbReference type="ARBA" id="ARBA00024340"/>
    </source>
</evidence>
<keyword evidence="6" id="KW-0472">Membrane</keyword>
<gene>
    <name evidence="9" type="ORF">NC653_034663</name>
</gene>
<keyword evidence="3" id="KW-1003">Cell membrane</keyword>
<keyword evidence="2" id="KW-0217">Developmental protein</keyword>
<dbReference type="Pfam" id="PF08137">
    <property type="entry name" value="DVL"/>
    <property type="match status" value="1"/>
</dbReference>
<dbReference type="PANTHER" id="PTHR47855">
    <property type="entry name" value="OS01G0525701 PROTEIN"/>
    <property type="match status" value="1"/>
</dbReference>
<accession>A0AAD6LQZ1</accession>
<keyword evidence="10" id="KW-1185">Reference proteome</keyword>
<reference evidence="9" key="1">
    <citation type="journal article" date="2023" name="Mol. Ecol. Resour.">
        <title>Chromosome-level genome assembly of a triploid poplar Populus alba 'Berolinensis'.</title>
        <authorList>
            <person name="Chen S."/>
            <person name="Yu Y."/>
            <person name="Wang X."/>
            <person name="Wang S."/>
            <person name="Zhang T."/>
            <person name="Zhou Y."/>
            <person name="He R."/>
            <person name="Meng N."/>
            <person name="Wang Y."/>
            <person name="Liu W."/>
            <person name="Liu Z."/>
            <person name="Liu J."/>
            <person name="Guo Q."/>
            <person name="Huang H."/>
            <person name="Sederoff R.R."/>
            <person name="Wang G."/>
            <person name="Qu G."/>
            <person name="Chen S."/>
        </authorList>
    </citation>
    <scope>NUCLEOTIDE SEQUENCE</scope>
    <source>
        <strain evidence="9">SC-2020</strain>
    </source>
</reference>
<dbReference type="InterPro" id="IPR012552">
    <property type="entry name" value="DVL"/>
</dbReference>
<dbReference type="GO" id="GO:0005886">
    <property type="term" value="C:plasma membrane"/>
    <property type="evidence" value="ECO:0007669"/>
    <property type="project" value="UniProtKB-SubCell"/>
</dbReference>
<evidence type="ECO:0000256" key="1">
    <source>
        <dbReference type="ARBA" id="ARBA00004162"/>
    </source>
</evidence>
<keyword evidence="5" id="KW-1133">Transmembrane helix</keyword>
<evidence type="ECO:0000256" key="2">
    <source>
        <dbReference type="ARBA" id="ARBA00022473"/>
    </source>
</evidence>
<evidence type="ECO:0000256" key="6">
    <source>
        <dbReference type="ARBA" id="ARBA00023136"/>
    </source>
</evidence>
<dbReference type="GO" id="GO:0048367">
    <property type="term" value="P:shoot system development"/>
    <property type="evidence" value="ECO:0007669"/>
    <property type="project" value="UniProtKB-ARBA"/>
</dbReference>
<protein>
    <submittedName>
        <fullName evidence="9">Uncharacterized protein</fullName>
    </submittedName>
</protein>
<comment type="similarity">
    <text evidence="7">Belongs to the DVL/RTFL small polypeptides family.</text>
</comment>
<name>A0AAD6LQZ1_9ROSI</name>
<proteinExistence type="inferred from homology"/>
<evidence type="ECO:0000313" key="9">
    <source>
        <dbReference type="EMBL" id="KAJ6970157.1"/>
    </source>
</evidence>
<comment type="caution">
    <text evidence="9">The sequence shown here is derived from an EMBL/GenBank/DDBJ whole genome shotgun (WGS) entry which is preliminary data.</text>
</comment>
<dbReference type="AlphaFoldDB" id="A0AAD6LQZ1"/>
<dbReference type="InterPro" id="IPR052153">
    <property type="entry name" value="DVL/RTFL_small_peptides"/>
</dbReference>
<dbReference type="PANTHER" id="PTHR47855:SF6">
    <property type="entry name" value="ROTUNDIFOLIA LIKE 8"/>
    <property type="match status" value="1"/>
</dbReference>
<evidence type="ECO:0000256" key="3">
    <source>
        <dbReference type="ARBA" id="ARBA00022475"/>
    </source>
</evidence>
<evidence type="ECO:0000256" key="4">
    <source>
        <dbReference type="ARBA" id="ARBA00022692"/>
    </source>
</evidence>
<sequence length="351" mass="40311">MDDSGAILCQITSLKDMLDQVNEEIEANIQITREIESEIVKCTEFEADLAARESDLTKTLYFSQFEINGLLSVAYESKKPVKFLEEEICGLRKRKMEMLESMDDKREQFVMQCLEFQRDIDKGENEVVNLLSEKEFLENEIHLLDEKNNALKNLMLAFTDEIVQDLLDCNSALDVETQSRNHENEKLLKDIDVMKSMLHSKWTVLQDVPGLHCDTSGRGSDLVKVWVLTLPMENKFSVETNIFHCSLEFKKLKRSVLPKKGKRSEGPVIVKKPRHEQRPVFERKMKIVSATIRDSKKRMSCDKGFGGFLREGRGRLYIIRRCVVMLKQGSLDLRGLLSPKLVLVVSTDSSA</sequence>
<comment type="subcellular location">
    <subcellularLocation>
        <location evidence="1">Cell membrane</location>
        <topology evidence="1">Single-pass membrane protein</topology>
    </subcellularLocation>
</comment>
<dbReference type="GO" id="GO:0008285">
    <property type="term" value="P:negative regulation of cell population proliferation"/>
    <property type="evidence" value="ECO:0007669"/>
    <property type="project" value="InterPro"/>
</dbReference>
<evidence type="ECO:0000313" key="10">
    <source>
        <dbReference type="Proteomes" id="UP001164929"/>
    </source>
</evidence>
<dbReference type="Proteomes" id="UP001164929">
    <property type="component" value="Chromosome 15"/>
</dbReference>
<evidence type="ECO:0000256" key="5">
    <source>
        <dbReference type="ARBA" id="ARBA00022989"/>
    </source>
</evidence>
<organism evidence="9 10">
    <name type="scientific">Populus alba x Populus x berolinensis</name>
    <dbReference type="NCBI Taxonomy" id="444605"/>
    <lineage>
        <taxon>Eukaryota</taxon>
        <taxon>Viridiplantae</taxon>
        <taxon>Streptophyta</taxon>
        <taxon>Embryophyta</taxon>
        <taxon>Tracheophyta</taxon>
        <taxon>Spermatophyta</taxon>
        <taxon>Magnoliopsida</taxon>
        <taxon>eudicotyledons</taxon>
        <taxon>Gunneridae</taxon>
        <taxon>Pentapetalae</taxon>
        <taxon>rosids</taxon>
        <taxon>fabids</taxon>
        <taxon>Malpighiales</taxon>
        <taxon>Salicaceae</taxon>
        <taxon>Saliceae</taxon>
        <taxon>Populus</taxon>
    </lineage>
</organism>
<dbReference type="EMBL" id="JAQIZT010000015">
    <property type="protein sequence ID" value="KAJ6970157.1"/>
    <property type="molecule type" value="Genomic_DNA"/>
</dbReference>
<keyword evidence="4" id="KW-0812">Transmembrane</keyword>
<keyword evidence="8" id="KW-0175">Coiled coil</keyword>